<keyword evidence="2" id="KW-1133">Transmembrane helix</keyword>
<keyword evidence="2" id="KW-0812">Transmembrane</keyword>
<dbReference type="EMBL" id="LT608194">
    <property type="protein sequence ID" value="SCM25821.1"/>
    <property type="molecule type" value="Genomic_DNA"/>
</dbReference>
<dbReference type="Proteomes" id="UP000507536">
    <property type="component" value="Chromosome 14"/>
</dbReference>
<accession>A0A1C6YR13</accession>
<evidence type="ECO:0000313" key="3">
    <source>
        <dbReference type="EMBL" id="SCM25821.1"/>
    </source>
</evidence>
<sequence length="2221" mass="260835">MKNHWFYIIYFYLLLNVFSRCNGFQNKSMQSFPCDTNENRIGVTFNNKVVQGQHKIKINDGSNSEGYSFLSLKAVSIFNRFYIMRLTNSLLSRSMFSKDHFYRNVALYESLSRTNYFLYPIVLNDKNLKKIVSLMDASHFSKNKYETFKKRLMSTFNYPDFEVDDVVKNEMDQALAIYNKTRNDSYWNVVDALKSDGMLLAKTFISASFAHSVSGVVGVVNHELLNICFSNAYFINHIAPLDKFVMKNTFGSIISYVFRSYLIYFYPLIVPFRGAFSFILSSICLMQFGKIVHMIYKNLKKLYRVSRRKFYYAILKLNLIKQPEAQLYAMKLLYGDALVLVSKIWKLSYVNVNDHLKGEEISPVLNNLFEKNLGTGFFDFSESLFKYVVNSLNEMNILTNEGANFENEAELKSETIRKVLALLTVTRRALYYEETYMRIAVARILAKFYTLILVNVNEISKIQPKEYFSTDVESKYMNIYQNQVNATSMHQIFSDITTKPFIKKNLRKINRGSIEFTMSLLKIRFFHYKPSLRHPYSSFHFDEKLKKHLNSAMELIISGSNSIIGNLSKYGERFNILKECPIDIATQLGRTCDDDDYEIKKLLFPLNIFINLLIPLYMDPNDILISDKIVPDILNFFDVMVDSQDLYLYKYLTEVVDFIFKHEKIEMENIDYHAEINKIITKEIYVVIEEVNNEKIKSLKFNTYSIKKNDVFLHNTDGKLFKFTFNKENDKEKFSNLLQMIDYRDPLEYQSPYVDFKPLTSNNGTLAIQNHHQKFEGKIDICHMCLNEDDDVLVVNLIYHVLWSSGLDKFSAFVFSSLIGAVKQMYHKASPWNKALVDMVPTEFYHVHSIFMNKNSHLKNKSQNMFIKRIKHYGFHFNKYTFQNMFKTLLSSVLIRVNFFDLEQAASMVSMSLMYSIYSNIQRYELPLEETFKLHQQKIIESYYKVDKYALHYDSHTIKMINEAKKNKKIDMEENDSAASDNKNSNNNNNNNNNSDSDSTSDNSEGTETDNTTDDKKPEEEIELSLDDDIVKNTKYLKLELESKDEVRDRIIDQLIEQNGSLPDYEMHPNLPAQCFFLLYYDFTPFINDNLMGIENVTNTLKNTQLGMEYIMNSDKIQNETTKFASINQTDLLNILCGTHLFFKKEEITLDDMFKNENSDLAVKHLLIYLALLRIDKRNNRLSWKRYLTLEKYLDRRRKFYNTPLKYLRLKLLNYKRSLSRLRRKTQKYMGIMLKNKNLLKSLTPETNFELIQNAEIFNKRYPLVYIKFEDVLTHSNVFHKFKYTLLKYVSNKETIRNMINNFKLAPDTSVNNDKILKRIFKIFYLIIYNKFNIDLRNFSRHQHIKPDALNINKSRHILNFVKLPLEVENYLNQLIGFLKLLTDMKFTNFLFLKNFYMFIKFYSVTGDYDFAAKNSLIYIVSKNYLNFIINSMLEFESFKSFFKSFNNVNTHIKKMPLNYMNFKAKCYTIDGYNTYDITIDGLKKKLQIFKIMNYNIDSFYKDYLMLDLLYDDIKFVDISPYYEKIKDAQQGGSKSKLSKFLPGAKNASKNISFDDVNMLNDSLQNYVYLEKFLENTNIPLIPFSNFSYTSDGDNVTVHFKTKATTAPFYKDNIIDLFSQVGKSFVGNYDQKVKCSFINYPFNLYYWLILNPERPNIETINKTGLVKEDDLEPKSDEQKEKAELQNDENLVKDILFNQIVDKLDKEDDLSDASTSIRSFRSQTETDSEYDNISNSELSDNISLSDNAINIKPTPNTQDTNESEAESIYEDSISVADSDSVIPPPDNTNNNNNNNNNNADDATNKSVEKHDALLYQKYSNDYANLDNNENESQITNLDEKKEDSPTSFLQKSSIEPFVFDSLMITEKINSSTKEQFGKFSRPYNIYIPKKNIFRNFHLVIKVVHSLISLNKFSIVNPNEVLKKGIMTLTNNNDYTKTQKMNPLINVMLLDINDTIQKLKLSSEKKYDSPNIDILDIYNIIEYNLFNKYIIYPPLKRLNETELKYILDVIDQGYFDHFMQIVSKLKDANIDQNKFTNMLARIQEYEPFIEGKHVDEFYQTFVDSLNCNDIKCFNFLFNDFIIKIYNYNVLKVVHNPDMIEPMKEIINDQFGSIDDIITKMTNSYTLYKKNDTPIIKIDADENTSSSFKLSYSELLVGALNIPKRMDKWLSLYTLFNIRHIYLNVGYMLCGISYRIKRRFRIFAHKYKIFGWLRSSKNQPLYIP</sequence>
<reference evidence="3 4" key="1">
    <citation type="submission" date="2016-08" db="EMBL/GenBank/DDBJ databases">
        <authorList>
            <consortium name="Pathogen Informatics"/>
        </authorList>
    </citation>
    <scope>NUCLEOTIDE SEQUENCE [LARGE SCALE GENOMIC DNA]</scope>
    <source>
        <strain evidence="3 4">DS</strain>
    </source>
</reference>
<keyword evidence="2" id="KW-0472">Membrane</keyword>
<feature type="region of interest" description="Disordered" evidence="1">
    <location>
        <begin position="972"/>
        <end position="1025"/>
    </location>
</feature>
<organism evidence="3 4">
    <name type="scientific">Plasmodium chabaudi adami</name>
    <dbReference type="NCBI Taxonomy" id="5826"/>
    <lineage>
        <taxon>Eukaryota</taxon>
        <taxon>Sar</taxon>
        <taxon>Alveolata</taxon>
        <taxon>Apicomplexa</taxon>
        <taxon>Aconoidasida</taxon>
        <taxon>Haemosporida</taxon>
        <taxon>Plasmodiidae</taxon>
        <taxon>Plasmodium</taxon>
        <taxon>Plasmodium (Vinckeia)</taxon>
    </lineage>
</organism>
<gene>
    <name evidence="3" type="primary">RON3</name>
    <name evidence="3" type="ORF">PCHDS_000488100</name>
</gene>
<name>A0A1C6YR13_PLACE</name>
<evidence type="ECO:0000256" key="2">
    <source>
        <dbReference type="SAM" id="Phobius"/>
    </source>
</evidence>
<proteinExistence type="predicted"/>
<evidence type="ECO:0000313" key="4">
    <source>
        <dbReference type="Proteomes" id="UP000507536"/>
    </source>
</evidence>
<feature type="compositionally biased region" description="Low complexity" evidence="1">
    <location>
        <begin position="977"/>
        <end position="1004"/>
    </location>
</feature>
<protein>
    <submittedName>
        <fullName evidence="3">Rhoptry neck protein 3, putative</fullName>
    </submittedName>
</protein>
<feature type="region of interest" description="Disordered" evidence="1">
    <location>
        <begin position="1710"/>
        <end position="1802"/>
    </location>
</feature>
<evidence type="ECO:0000256" key="1">
    <source>
        <dbReference type="SAM" id="MobiDB-lite"/>
    </source>
</evidence>
<feature type="transmembrane region" description="Helical" evidence="2">
    <location>
        <begin position="6"/>
        <end position="23"/>
    </location>
</feature>
<feature type="compositionally biased region" description="Polar residues" evidence="1">
    <location>
        <begin position="1711"/>
        <end position="1759"/>
    </location>
</feature>
<feature type="compositionally biased region" description="Low complexity" evidence="1">
    <location>
        <begin position="1770"/>
        <end position="1800"/>
    </location>
</feature>